<evidence type="ECO:0000259" key="7">
    <source>
        <dbReference type="PROSITE" id="PS51898"/>
    </source>
</evidence>
<sequence length="418" mass="47045">MALKLFKLTDRMVREMKQRGYFGDGGGLWLQVRSSGSKSWVFRYTRNGRTHELGLGSYLNVPLGTARQKAEAIRHALGRDEDPLAARIAARAAAAARLTFAQCAEQYIAMHSPGWKNPKHADQWTNTLDTYAMPVIGKLDVGLVDTQHIVQILEPIWVSKNETASRVRGRLERVLAWARTRGLRTGDNPATWRNHLDTLLPRPASVQRQKHHAALPFKDIHAFVTGLHAQPGVTARALEFTILTATRTGEVIAATWEEINLREAVWIIPKTRMKAKREHRVPLSSRAIELLTQMKKARRSDFVFPGWKAGTGLSNMAMLQLLRKAGRPQLTVHGFRSTFRDWCAEMTAYPRELAEAALAHTLSNKAEAAYFRSDMFEKRREMMQAWCHYISMAPAGTPRPRTAGPDRAAEPSREVVSG</sequence>
<keyword evidence="4" id="KW-0233">DNA recombination</keyword>
<dbReference type="GO" id="GO:0003677">
    <property type="term" value="F:DNA binding"/>
    <property type="evidence" value="ECO:0007669"/>
    <property type="project" value="UniProtKB-UniRule"/>
</dbReference>
<dbReference type="GO" id="GO:0015074">
    <property type="term" value="P:DNA integration"/>
    <property type="evidence" value="ECO:0007669"/>
    <property type="project" value="UniProtKB-KW"/>
</dbReference>
<name>A0A2N7WIJ4_9BURK</name>
<comment type="similarity">
    <text evidence="1">Belongs to the 'phage' integrase family.</text>
</comment>
<dbReference type="Pfam" id="PF22022">
    <property type="entry name" value="Phage_int_M"/>
    <property type="match status" value="1"/>
</dbReference>
<feature type="region of interest" description="Disordered" evidence="6">
    <location>
        <begin position="397"/>
        <end position="418"/>
    </location>
</feature>
<feature type="domain" description="Tyr recombinase" evidence="7">
    <location>
        <begin position="210"/>
        <end position="383"/>
    </location>
</feature>
<feature type="domain" description="Core-binding (CB)" evidence="8">
    <location>
        <begin position="98"/>
        <end position="179"/>
    </location>
</feature>
<evidence type="ECO:0000256" key="5">
    <source>
        <dbReference type="PROSITE-ProRule" id="PRU01248"/>
    </source>
</evidence>
<dbReference type="CDD" id="cd00801">
    <property type="entry name" value="INT_P4_C"/>
    <property type="match status" value="1"/>
</dbReference>
<dbReference type="InterPro" id="IPR002104">
    <property type="entry name" value="Integrase_catalytic"/>
</dbReference>
<reference evidence="9 12" key="2">
    <citation type="submission" date="2020-04" db="EMBL/GenBank/DDBJ databases">
        <authorList>
            <person name="De Canck E."/>
        </authorList>
    </citation>
    <scope>NUCLEOTIDE SEQUENCE [LARGE SCALE GENOMIC DNA]</scope>
    <source>
        <strain evidence="9 12">LMG 27174</strain>
    </source>
</reference>
<gene>
    <name evidence="9" type="primary">intA_1</name>
    <name evidence="10" type="ORF">C0Z16_20665</name>
    <name evidence="9" type="ORF">LMG27174_01350</name>
</gene>
<evidence type="ECO:0000313" key="10">
    <source>
        <dbReference type="EMBL" id="PMS29174.1"/>
    </source>
</evidence>
<dbReference type="OrthoDB" id="9775880at2"/>
<evidence type="ECO:0000256" key="2">
    <source>
        <dbReference type="ARBA" id="ARBA00022908"/>
    </source>
</evidence>
<dbReference type="Pfam" id="PF00589">
    <property type="entry name" value="Phage_integrase"/>
    <property type="match status" value="1"/>
</dbReference>
<dbReference type="GO" id="GO:0006310">
    <property type="term" value="P:DNA recombination"/>
    <property type="evidence" value="ECO:0007669"/>
    <property type="project" value="UniProtKB-KW"/>
</dbReference>
<dbReference type="InterPro" id="IPR013762">
    <property type="entry name" value="Integrase-like_cat_sf"/>
</dbReference>
<dbReference type="InterPro" id="IPR053876">
    <property type="entry name" value="Phage_int_M"/>
</dbReference>
<evidence type="ECO:0000313" key="11">
    <source>
        <dbReference type="Proteomes" id="UP000235659"/>
    </source>
</evidence>
<keyword evidence="11" id="KW-1185">Reference proteome</keyword>
<dbReference type="PROSITE" id="PS51898">
    <property type="entry name" value="TYR_RECOMBINASE"/>
    <property type="match status" value="1"/>
</dbReference>
<evidence type="ECO:0000256" key="4">
    <source>
        <dbReference type="ARBA" id="ARBA00023172"/>
    </source>
</evidence>
<dbReference type="AlphaFoldDB" id="A0A2N7WIJ4"/>
<dbReference type="InterPro" id="IPR010998">
    <property type="entry name" value="Integrase_recombinase_N"/>
</dbReference>
<dbReference type="Pfam" id="PF13356">
    <property type="entry name" value="Arm-DNA-bind_3"/>
    <property type="match status" value="1"/>
</dbReference>
<dbReference type="Gene3D" id="1.10.150.130">
    <property type="match status" value="1"/>
</dbReference>
<dbReference type="InterPro" id="IPR044068">
    <property type="entry name" value="CB"/>
</dbReference>
<dbReference type="InterPro" id="IPR050808">
    <property type="entry name" value="Phage_Integrase"/>
</dbReference>
<reference evidence="10 11" key="1">
    <citation type="submission" date="2018-01" db="EMBL/GenBank/DDBJ databases">
        <title>Whole genome analyses suggest that Burkholderia sensu lato contains two further novel genera in the rhizoxinica-symbiotica group Mycetohabitans gen. nov., and Trinickia gen. nov.: implications for the evolution of diazotrophy and nodulation in the Burkholderiaceae.</title>
        <authorList>
            <person name="Estrada-de los Santos P."/>
            <person name="Palmer M."/>
            <person name="Chavez-Ramirez B."/>
            <person name="Beukes C."/>
            <person name="Steenkamp E.T."/>
            <person name="Hirsch A.M."/>
            <person name="Manyaka P."/>
            <person name="Maluk M."/>
            <person name="Lafos M."/>
            <person name="Crook M."/>
            <person name="Gross E."/>
            <person name="Simon M.F."/>
            <person name="Bueno dos Reis Junior F."/>
            <person name="Poole P.S."/>
            <person name="Venter S.N."/>
            <person name="James E.K."/>
        </authorList>
    </citation>
    <scope>NUCLEOTIDE SEQUENCE [LARGE SCALE GENOMIC DNA]</scope>
    <source>
        <strain evidence="10 11">WSM 3937</strain>
    </source>
</reference>
<evidence type="ECO:0000259" key="8">
    <source>
        <dbReference type="PROSITE" id="PS51900"/>
    </source>
</evidence>
<dbReference type="PANTHER" id="PTHR30629:SF2">
    <property type="entry name" value="PROPHAGE INTEGRASE INTS-RELATED"/>
    <property type="match status" value="1"/>
</dbReference>
<dbReference type="RefSeq" id="WP_102633954.1">
    <property type="nucleotide sequence ID" value="NZ_CADIJZ010000004.1"/>
</dbReference>
<dbReference type="InterPro" id="IPR025166">
    <property type="entry name" value="Integrase_DNA_bind_dom"/>
</dbReference>
<dbReference type="EMBL" id="PNXY01000014">
    <property type="protein sequence ID" value="PMS29174.1"/>
    <property type="molecule type" value="Genomic_DNA"/>
</dbReference>
<keyword evidence="2" id="KW-0229">DNA integration</keyword>
<evidence type="ECO:0000313" key="9">
    <source>
        <dbReference type="EMBL" id="CAB3654848.1"/>
    </source>
</evidence>
<evidence type="ECO:0000256" key="3">
    <source>
        <dbReference type="ARBA" id="ARBA00023125"/>
    </source>
</evidence>
<dbReference type="InterPro" id="IPR011010">
    <property type="entry name" value="DNA_brk_join_enz"/>
</dbReference>
<dbReference type="SUPFAM" id="SSF56349">
    <property type="entry name" value="DNA breaking-rejoining enzymes"/>
    <property type="match status" value="1"/>
</dbReference>
<organism evidence="9 12">
    <name type="scientific">Paraburkholderia rhynchosiae</name>
    <dbReference type="NCBI Taxonomy" id="487049"/>
    <lineage>
        <taxon>Bacteria</taxon>
        <taxon>Pseudomonadati</taxon>
        <taxon>Pseudomonadota</taxon>
        <taxon>Betaproteobacteria</taxon>
        <taxon>Burkholderiales</taxon>
        <taxon>Burkholderiaceae</taxon>
        <taxon>Paraburkholderia</taxon>
    </lineage>
</organism>
<dbReference type="Proteomes" id="UP000494205">
    <property type="component" value="Unassembled WGS sequence"/>
</dbReference>
<protein>
    <submittedName>
        <fullName evidence="9 10">Integrase</fullName>
    </submittedName>
</protein>
<dbReference type="EMBL" id="CADIJZ010000004">
    <property type="protein sequence ID" value="CAB3654848.1"/>
    <property type="molecule type" value="Genomic_DNA"/>
</dbReference>
<dbReference type="PANTHER" id="PTHR30629">
    <property type="entry name" value="PROPHAGE INTEGRASE"/>
    <property type="match status" value="1"/>
</dbReference>
<evidence type="ECO:0000313" key="12">
    <source>
        <dbReference type="Proteomes" id="UP000494205"/>
    </source>
</evidence>
<dbReference type="Gene3D" id="3.30.160.390">
    <property type="entry name" value="Integrase, DNA-binding domain"/>
    <property type="match status" value="1"/>
</dbReference>
<keyword evidence="3 5" id="KW-0238">DNA-binding</keyword>
<feature type="compositionally biased region" description="Basic and acidic residues" evidence="6">
    <location>
        <begin position="407"/>
        <end position="418"/>
    </location>
</feature>
<evidence type="ECO:0000256" key="6">
    <source>
        <dbReference type="SAM" id="MobiDB-lite"/>
    </source>
</evidence>
<dbReference type="Proteomes" id="UP000235659">
    <property type="component" value="Unassembled WGS sequence"/>
</dbReference>
<dbReference type="PROSITE" id="PS51900">
    <property type="entry name" value="CB"/>
    <property type="match status" value="1"/>
</dbReference>
<proteinExistence type="inferred from homology"/>
<evidence type="ECO:0000256" key="1">
    <source>
        <dbReference type="ARBA" id="ARBA00008857"/>
    </source>
</evidence>
<accession>A0A2N7WIJ4</accession>
<dbReference type="InterPro" id="IPR038488">
    <property type="entry name" value="Integrase_DNA-bd_sf"/>
</dbReference>
<dbReference type="Gene3D" id="1.10.443.10">
    <property type="entry name" value="Intergrase catalytic core"/>
    <property type="match status" value="1"/>
</dbReference>